<dbReference type="Proteomes" id="UP001153331">
    <property type="component" value="Unassembled WGS sequence"/>
</dbReference>
<name>A0ACC2IUN5_9PLEO</name>
<organism evidence="1 2">
    <name type="scientific">Boeremia exigua</name>
    <dbReference type="NCBI Taxonomy" id="749465"/>
    <lineage>
        <taxon>Eukaryota</taxon>
        <taxon>Fungi</taxon>
        <taxon>Dikarya</taxon>
        <taxon>Ascomycota</taxon>
        <taxon>Pezizomycotina</taxon>
        <taxon>Dothideomycetes</taxon>
        <taxon>Pleosporomycetidae</taxon>
        <taxon>Pleosporales</taxon>
        <taxon>Pleosporineae</taxon>
        <taxon>Didymellaceae</taxon>
        <taxon>Boeremia</taxon>
    </lineage>
</organism>
<dbReference type="EMBL" id="JAPHNI010000010">
    <property type="protein sequence ID" value="KAJ8118782.1"/>
    <property type="molecule type" value="Genomic_DNA"/>
</dbReference>
<evidence type="ECO:0000313" key="1">
    <source>
        <dbReference type="EMBL" id="KAJ8118782.1"/>
    </source>
</evidence>
<reference evidence="1" key="1">
    <citation type="submission" date="2022-11" db="EMBL/GenBank/DDBJ databases">
        <title>Genome Sequence of Boeremia exigua.</title>
        <authorList>
            <person name="Buettner E."/>
        </authorList>
    </citation>
    <scope>NUCLEOTIDE SEQUENCE</scope>
    <source>
        <strain evidence="1">CU02</strain>
    </source>
</reference>
<sequence>MQLSLLLSLLPVLALAAPAPVIQPRAGTPIPGRYIVRLKNQGLQLILESALKLLKKEPAHVYKFGNFGGFAAELSDDVVQLLQNLPGVEYIEQDAVVTANLGVADDIDDIEKRAYVTQSSSTWGLGRISHQNKGTTTYTYDSTAGENTCVYVIDTGIYTAHPEFEGRATFLANFAGDGSNTDGNGHGTHCAGTVGSKTYGVAKKTKLFAVKVLDAAGSGTNSGVIAGINYVTNDSKTRTGCSAGFVGSMSLGGTKSTAVNSAVANAVTAGIFMAIAAGNEAQNAANVSPASEPSAFTVAASDSNDKFATFSNWGTSVDIIAPGVSILSTWNNGGTNSISGTSMATPHVAGLAAYILAFEGKKTPAALATRLQTLSLKNKVTSILGSGTPNYLAFNGNPSG</sequence>
<accession>A0ACC2IUN5</accession>
<keyword evidence="2" id="KW-1185">Reference proteome</keyword>
<proteinExistence type="predicted"/>
<comment type="caution">
    <text evidence="1">The sequence shown here is derived from an EMBL/GenBank/DDBJ whole genome shotgun (WGS) entry which is preliminary data.</text>
</comment>
<evidence type="ECO:0000313" key="2">
    <source>
        <dbReference type="Proteomes" id="UP001153331"/>
    </source>
</evidence>
<gene>
    <name evidence="1" type="ORF">OPT61_g311</name>
</gene>
<protein>
    <submittedName>
        <fullName evidence="1">Uncharacterized protein</fullName>
    </submittedName>
</protein>